<dbReference type="EMBL" id="AZIL01000047">
    <property type="protein sequence ID" value="EWM30126.1"/>
    <property type="molecule type" value="Genomic_DNA"/>
</dbReference>
<reference evidence="1 2" key="1">
    <citation type="journal article" date="2014" name="Mol. Plant">
        <title>Chromosome Scale Genome Assembly and Transcriptome Profiling of Nannochloropsis gaditana in Nitrogen Depletion.</title>
        <authorList>
            <person name="Corteggiani Carpinelli E."/>
            <person name="Telatin A."/>
            <person name="Vitulo N."/>
            <person name="Forcato C."/>
            <person name="D'Angelo M."/>
            <person name="Schiavon R."/>
            <person name="Vezzi A."/>
            <person name="Giacometti G.M."/>
            <person name="Morosinotto T."/>
            <person name="Valle G."/>
        </authorList>
    </citation>
    <scope>NUCLEOTIDE SEQUENCE [LARGE SCALE GENOMIC DNA]</scope>
    <source>
        <strain evidence="1 2">B-31</strain>
    </source>
</reference>
<gene>
    <name evidence="1" type="ORF">Naga_100541g5</name>
</gene>
<comment type="caution">
    <text evidence="1">The sequence shown here is derived from an EMBL/GenBank/DDBJ whole genome shotgun (WGS) entry which is preliminary data.</text>
</comment>
<accession>W7UBJ1</accession>
<organism evidence="1 2">
    <name type="scientific">Nannochloropsis gaditana</name>
    <dbReference type="NCBI Taxonomy" id="72520"/>
    <lineage>
        <taxon>Eukaryota</taxon>
        <taxon>Sar</taxon>
        <taxon>Stramenopiles</taxon>
        <taxon>Ochrophyta</taxon>
        <taxon>Eustigmatophyceae</taxon>
        <taxon>Eustigmatales</taxon>
        <taxon>Monodopsidaceae</taxon>
        <taxon>Nannochloropsis</taxon>
    </lineage>
</organism>
<evidence type="ECO:0000313" key="2">
    <source>
        <dbReference type="Proteomes" id="UP000019335"/>
    </source>
</evidence>
<proteinExistence type="predicted"/>
<dbReference type="Proteomes" id="UP000019335">
    <property type="component" value="Chromosome 1"/>
</dbReference>
<sequence length="154" mass="16421">MGNGHNDRTVPAGMICPSHSLFPVLPARTLVGEWKGLRRNFPPCFHCFAPGMEVAKARGPFHFPGIFPKGRGPSPSLATGSRPVVLSRRRGLPATWGFCWLRRKGGNGATQAGSIEGCAGQGEGEEVGVGGKIKTGIRRGWEERGETKIFIGLG</sequence>
<dbReference type="AlphaFoldDB" id="W7UBJ1"/>
<protein>
    <submittedName>
        <fullName evidence="1">Uncharacterized protein</fullName>
    </submittedName>
</protein>
<name>W7UBJ1_9STRA</name>
<keyword evidence="2" id="KW-1185">Reference proteome</keyword>
<evidence type="ECO:0000313" key="1">
    <source>
        <dbReference type="EMBL" id="EWM30126.1"/>
    </source>
</evidence>